<dbReference type="Proteomes" id="UP000199245">
    <property type="component" value="Unassembled WGS sequence"/>
</dbReference>
<name>A0A1G7N6V6_9BRAD</name>
<gene>
    <name evidence="1" type="ORF">SAMN05216337_106840</name>
</gene>
<organism evidence="1 2">
    <name type="scientific">Bradyrhizobium brasilense</name>
    <dbReference type="NCBI Taxonomy" id="1419277"/>
    <lineage>
        <taxon>Bacteria</taxon>
        <taxon>Pseudomonadati</taxon>
        <taxon>Pseudomonadota</taxon>
        <taxon>Alphaproteobacteria</taxon>
        <taxon>Hyphomicrobiales</taxon>
        <taxon>Nitrobacteraceae</taxon>
        <taxon>Bradyrhizobium</taxon>
    </lineage>
</organism>
<dbReference type="EMBL" id="FMZW01000068">
    <property type="protein sequence ID" value="SDF69734.1"/>
    <property type="molecule type" value="Genomic_DNA"/>
</dbReference>
<accession>A0A1G7N6V6</accession>
<sequence>MAAQSIAQFRERTAALGAKVAGRGVCWPGRRRHALRQAPRSDKTFSAFGVSS</sequence>
<evidence type="ECO:0000313" key="2">
    <source>
        <dbReference type="Proteomes" id="UP000199245"/>
    </source>
</evidence>
<dbReference type="AlphaFoldDB" id="A0A1G7N6V6"/>
<proteinExistence type="predicted"/>
<reference evidence="1 2" key="1">
    <citation type="submission" date="2016-10" db="EMBL/GenBank/DDBJ databases">
        <authorList>
            <person name="de Groot N.N."/>
        </authorList>
    </citation>
    <scope>NUCLEOTIDE SEQUENCE [LARGE SCALE GENOMIC DNA]</scope>
    <source>
        <strain evidence="1 2">R5</strain>
    </source>
</reference>
<evidence type="ECO:0000313" key="1">
    <source>
        <dbReference type="EMBL" id="SDF69734.1"/>
    </source>
</evidence>
<protein>
    <submittedName>
        <fullName evidence="1">Uncharacterized protein</fullName>
    </submittedName>
</protein>